<dbReference type="InterPro" id="IPR002789">
    <property type="entry name" value="HerA_central"/>
</dbReference>
<name>A0A919YJX2_9BACL</name>
<gene>
    <name evidence="2" type="ORF">J34TS1_47900</name>
</gene>
<dbReference type="EMBL" id="BORT01000027">
    <property type="protein sequence ID" value="GIO50025.1"/>
    <property type="molecule type" value="Genomic_DNA"/>
</dbReference>
<evidence type="ECO:0000259" key="1">
    <source>
        <dbReference type="Pfam" id="PF01935"/>
    </source>
</evidence>
<dbReference type="InterPro" id="IPR008571">
    <property type="entry name" value="HerA-like"/>
</dbReference>
<evidence type="ECO:0000313" key="2">
    <source>
        <dbReference type="EMBL" id="GIO50025.1"/>
    </source>
</evidence>
<dbReference type="AlphaFoldDB" id="A0A919YJX2"/>
<keyword evidence="3" id="KW-1185">Reference proteome</keyword>
<dbReference type="SUPFAM" id="SSF52540">
    <property type="entry name" value="P-loop containing nucleoside triphosphate hydrolases"/>
    <property type="match status" value="1"/>
</dbReference>
<sequence>MNGIPDFDFLRDFTIGTVEFVSPSTIRVKLDFNTPANTAINAGFPVSFPKINGFVLVPNEVGAVVGMISWIGVENSIYPKRTGLKDFDLIDLPFPQRKMQVNLLGTLKTKRDGTFEFERGVYQFPSVGDVVSIPTNEEMEAIVENRERNANVVIGTAPIAGNVPVKINPDTLFGRHVAVLGNTGSGKSCSVAGLVRWSIETAKNNNKKSGPLNARFIVFDPNGEYSETFDSLGEPRKFKVSIGENLLHESTQLQVPAWMWNSYEWSSISQASGKMQRPILRRALRELRNGGAISNDIFKARQELTSYHIALKNHVARGYDILSDKNERTAFGKRLLMFKNDFEHMITLYSHLSEVVAGLGKILWKIGEIINKCSNSFVKNGETIPYFESISRAEFDSLIANMQEVLDSWGGEVEYEGPNEDTPVEFDLNQLTTQIAQISKEQNAIQFVDYLIMRIQTMMSDIKMSSIINHKSEITLSEWLETYIGGDQGRDSEVMVIDLSLVPSEIIHLIVAVMSRIIFESLQRYRRKYGKPLPTVMVLEEAHHFISRYVQNTEELSPASMCTQTFERVAREGRKFGLGLIISSQRPSELSPTVLSQCNTFLLHRIVNDRDQELIKHLVPDNLGEMLNELPVLPTGKALLIGAASSIPILVEMTQLKEEERPHSSDPDFWDVWTGNVEREVDWKTIAREWQVE</sequence>
<organism evidence="2 3">
    <name type="scientific">Paenibacillus azoreducens</name>
    <dbReference type="NCBI Taxonomy" id="116718"/>
    <lineage>
        <taxon>Bacteria</taxon>
        <taxon>Bacillati</taxon>
        <taxon>Bacillota</taxon>
        <taxon>Bacilli</taxon>
        <taxon>Bacillales</taxon>
        <taxon>Paenibacillaceae</taxon>
        <taxon>Paenibacillus</taxon>
    </lineage>
</organism>
<dbReference type="InterPro" id="IPR027417">
    <property type="entry name" value="P-loop_NTPase"/>
</dbReference>
<comment type="caution">
    <text evidence="2">The sequence shown here is derived from an EMBL/GenBank/DDBJ whole genome shotgun (WGS) entry which is preliminary data.</text>
</comment>
<evidence type="ECO:0000313" key="3">
    <source>
        <dbReference type="Proteomes" id="UP000682811"/>
    </source>
</evidence>
<dbReference type="Pfam" id="PF01935">
    <property type="entry name" value="DUF87"/>
    <property type="match status" value="1"/>
</dbReference>
<proteinExistence type="predicted"/>
<dbReference type="PANTHER" id="PTHR42957">
    <property type="entry name" value="HELICASE MJ1565-RELATED"/>
    <property type="match status" value="1"/>
</dbReference>
<accession>A0A919YJX2</accession>
<dbReference type="Proteomes" id="UP000682811">
    <property type="component" value="Unassembled WGS sequence"/>
</dbReference>
<dbReference type="Gene3D" id="3.40.50.300">
    <property type="entry name" value="P-loop containing nucleotide triphosphate hydrolases"/>
    <property type="match status" value="2"/>
</dbReference>
<dbReference type="PANTHER" id="PTHR42957:SF1">
    <property type="entry name" value="HELICASE MJ1565-RELATED"/>
    <property type="match status" value="1"/>
</dbReference>
<protein>
    <recommendedName>
        <fullName evidence="1">Helicase HerA central domain-containing protein</fullName>
    </recommendedName>
</protein>
<feature type="domain" description="Helicase HerA central" evidence="1">
    <location>
        <begin position="153"/>
        <end position="346"/>
    </location>
</feature>
<dbReference type="RefSeq" id="WP_212980350.1">
    <property type="nucleotide sequence ID" value="NZ_AP025343.1"/>
</dbReference>
<reference evidence="2 3" key="1">
    <citation type="submission" date="2021-03" db="EMBL/GenBank/DDBJ databases">
        <title>Antimicrobial resistance genes in bacteria isolated from Japanese honey, and their potential for conferring macrolide and lincosamide resistance in the American foulbrood pathogen Paenibacillus larvae.</title>
        <authorList>
            <person name="Okamoto M."/>
            <person name="Kumagai M."/>
            <person name="Kanamori H."/>
            <person name="Takamatsu D."/>
        </authorList>
    </citation>
    <scope>NUCLEOTIDE SEQUENCE [LARGE SCALE GENOMIC DNA]</scope>
    <source>
        <strain evidence="2 3">J34TS1</strain>
    </source>
</reference>